<keyword evidence="3" id="KW-1185">Reference proteome</keyword>
<name>A0A9K3L3X6_9STRA</name>
<sequence length="157" mass="17440">MARLGWVKGNRVKAWAESNSMSRLYRRHNKENVLGNNNIVSFSLQAVMLGNQIMTTFTSYMWRHLQAPNFPAALLLPLPVNRKRTADALPIAVAGETIAAMTGFIPKLYREKKRAGGKCKGPRQSPTCVYCRDSPDPENGNSAQNCLGRMANSPHQP</sequence>
<evidence type="ECO:0000313" key="3">
    <source>
        <dbReference type="Proteomes" id="UP000693970"/>
    </source>
</evidence>
<accession>A0A9K3L3X6</accession>
<organism evidence="2 3">
    <name type="scientific">Nitzschia inconspicua</name>
    <dbReference type="NCBI Taxonomy" id="303405"/>
    <lineage>
        <taxon>Eukaryota</taxon>
        <taxon>Sar</taxon>
        <taxon>Stramenopiles</taxon>
        <taxon>Ochrophyta</taxon>
        <taxon>Bacillariophyta</taxon>
        <taxon>Bacillariophyceae</taxon>
        <taxon>Bacillariophycidae</taxon>
        <taxon>Bacillariales</taxon>
        <taxon>Bacillariaceae</taxon>
        <taxon>Nitzschia</taxon>
    </lineage>
</organism>
<gene>
    <name evidence="2" type="ORF">IV203_003677</name>
</gene>
<dbReference type="EMBL" id="JAGRRH010000016">
    <property type="protein sequence ID" value="KAG7354321.1"/>
    <property type="molecule type" value="Genomic_DNA"/>
</dbReference>
<dbReference type="AlphaFoldDB" id="A0A9K3L3X6"/>
<evidence type="ECO:0000256" key="1">
    <source>
        <dbReference type="SAM" id="MobiDB-lite"/>
    </source>
</evidence>
<feature type="region of interest" description="Disordered" evidence="1">
    <location>
        <begin position="115"/>
        <end position="157"/>
    </location>
</feature>
<reference evidence="2" key="2">
    <citation type="submission" date="2021-04" db="EMBL/GenBank/DDBJ databases">
        <authorList>
            <person name="Podell S."/>
        </authorList>
    </citation>
    <scope>NUCLEOTIDE SEQUENCE</scope>
    <source>
        <strain evidence="2">Hildebrandi</strain>
    </source>
</reference>
<reference evidence="2" key="1">
    <citation type="journal article" date="2021" name="Sci. Rep.">
        <title>Diploid genomic architecture of Nitzschia inconspicua, an elite biomass production diatom.</title>
        <authorList>
            <person name="Oliver A."/>
            <person name="Podell S."/>
            <person name="Pinowska A."/>
            <person name="Traller J.C."/>
            <person name="Smith S.R."/>
            <person name="McClure R."/>
            <person name="Beliaev A."/>
            <person name="Bohutskyi P."/>
            <person name="Hill E.A."/>
            <person name="Rabines A."/>
            <person name="Zheng H."/>
            <person name="Allen L.Z."/>
            <person name="Kuo A."/>
            <person name="Grigoriev I.V."/>
            <person name="Allen A.E."/>
            <person name="Hazlebeck D."/>
            <person name="Allen E.E."/>
        </authorList>
    </citation>
    <scope>NUCLEOTIDE SEQUENCE</scope>
    <source>
        <strain evidence="2">Hildebrandi</strain>
    </source>
</reference>
<dbReference type="Proteomes" id="UP000693970">
    <property type="component" value="Unassembled WGS sequence"/>
</dbReference>
<proteinExistence type="predicted"/>
<protein>
    <submittedName>
        <fullName evidence="2">Uncharacterized protein</fullName>
    </submittedName>
</protein>
<comment type="caution">
    <text evidence="2">The sequence shown here is derived from an EMBL/GenBank/DDBJ whole genome shotgun (WGS) entry which is preliminary data.</text>
</comment>
<evidence type="ECO:0000313" key="2">
    <source>
        <dbReference type="EMBL" id="KAG7354321.1"/>
    </source>
</evidence>